<dbReference type="PANTHER" id="PTHR46638:SF1">
    <property type="entry name" value="CORRINOID ADENOSYLTRANSFERASE"/>
    <property type="match status" value="1"/>
</dbReference>
<evidence type="ECO:0000256" key="9">
    <source>
        <dbReference type="SAM" id="MobiDB-lite"/>
    </source>
</evidence>
<dbReference type="PANTHER" id="PTHR46638">
    <property type="entry name" value="CORRINOID ADENOSYLTRANSFERASE"/>
    <property type="match status" value="1"/>
</dbReference>
<evidence type="ECO:0000256" key="7">
    <source>
        <dbReference type="ARBA" id="ARBA00048692"/>
    </source>
</evidence>
<dbReference type="EC" id="2.5.1.17" evidence="3 8"/>
<dbReference type="InterPro" id="IPR027417">
    <property type="entry name" value="P-loop_NTPase"/>
</dbReference>
<keyword evidence="4 8" id="KW-0627">Porphyrin biosynthesis</keyword>
<dbReference type="GO" id="GO:0006779">
    <property type="term" value="P:porphyrin-containing compound biosynthetic process"/>
    <property type="evidence" value="ECO:0007669"/>
    <property type="project" value="UniProtKB-UniRule"/>
</dbReference>
<comment type="pathway">
    <text evidence="1 8">Cofactor biosynthesis; adenosylcobalamin biosynthesis; adenosylcobalamin from cob(II)yrinate a,c-diamide: step 2/7.</text>
</comment>
<feature type="compositionally biased region" description="Basic residues" evidence="9">
    <location>
        <begin position="8"/>
        <end position="20"/>
    </location>
</feature>
<keyword evidence="8" id="KW-0547">Nucleotide-binding</keyword>
<keyword evidence="8" id="KW-0067">ATP-binding</keyword>
<dbReference type="GO" id="GO:0005737">
    <property type="term" value="C:cytoplasm"/>
    <property type="evidence" value="ECO:0007669"/>
    <property type="project" value="UniProtKB-SubCell"/>
</dbReference>
<keyword evidence="11" id="KW-1185">Reference proteome</keyword>
<dbReference type="InterPro" id="IPR003724">
    <property type="entry name" value="CblAdoTrfase_CobA"/>
</dbReference>
<evidence type="ECO:0000256" key="2">
    <source>
        <dbReference type="ARBA" id="ARBA00007487"/>
    </source>
</evidence>
<evidence type="ECO:0000256" key="5">
    <source>
        <dbReference type="ARBA" id="ARBA00024929"/>
    </source>
</evidence>
<evidence type="ECO:0000256" key="8">
    <source>
        <dbReference type="PIRNR" id="PIRNR015617"/>
    </source>
</evidence>
<dbReference type="Proteomes" id="UP001139028">
    <property type="component" value="Unassembled WGS sequence"/>
</dbReference>
<reference evidence="10" key="1">
    <citation type="journal article" date="2022" name="Arch. Microbiol.">
        <title>Microbulbifer okhotskensis sp. nov., isolated from a deep bottom sediment of the Okhotsk Sea.</title>
        <authorList>
            <person name="Romanenko L."/>
            <person name="Kurilenko V."/>
            <person name="Otstavnykh N."/>
            <person name="Velansky P."/>
            <person name="Isaeva M."/>
            <person name="Mikhailov V."/>
        </authorList>
    </citation>
    <scope>NUCLEOTIDE SEQUENCE</scope>
    <source>
        <strain evidence="10">OS29</strain>
    </source>
</reference>
<proteinExistence type="inferred from homology"/>
<evidence type="ECO:0000313" key="10">
    <source>
        <dbReference type="EMBL" id="MCO1336151.1"/>
    </source>
</evidence>
<evidence type="ECO:0000256" key="6">
    <source>
        <dbReference type="ARBA" id="ARBA00048555"/>
    </source>
</evidence>
<comment type="similarity">
    <text evidence="2 8">Belongs to the Cob(I)alamin adenosyltransferase family.</text>
</comment>
<keyword evidence="8" id="KW-0963">Cytoplasm</keyword>
<feature type="region of interest" description="Disordered" evidence="9">
    <location>
        <begin position="1"/>
        <end position="20"/>
    </location>
</feature>
<comment type="catalytic activity">
    <reaction evidence="7 8">
        <text>2 cob(II)alamin + reduced [electron-transfer flavoprotein] + 2 ATP = 2 adenosylcob(III)alamin + 2 triphosphate + oxidized [electron-transfer flavoprotein] + 3 H(+)</text>
        <dbReference type="Rhea" id="RHEA:28671"/>
        <dbReference type="Rhea" id="RHEA-COMP:10685"/>
        <dbReference type="Rhea" id="RHEA-COMP:10686"/>
        <dbReference type="ChEBI" id="CHEBI:15378"/>
        <dbReference type="ChEBI" id="CHEBI:16304"/>
        <dbReference type="ChEBI" id="CHEBI:18036"/>
        <dbReference type="ChEBI" id="CHEBI:18408"/>
        <dbReference type="ChEBI" id="CHEBI:30616"/>
        <dbReference type="ChEBI" id="CHEBI:57692"/>
        <dbReference type="ChEBI" id="CHEBI:58307"/>
        <dbReference type="EC" id="2.5.1.17"/>
    </reaction>
</comment>
<dbReference type="Gene3D" id="3.40.50.300">
    <property type="entry name" value="P-loop containing nucleotide triphosphate hydrolases"/>
    <property type="match status" value="1"/>
</dbReference>
<gene>
    <name evidence="10" type="primary">cobO</name>
    <name evidence="10" type="ORF">MO867_17605</name>
</gene>
<dbReference type="SUPFAM" id="SSF52540">
    <property type="entry name" value="P-loop containing nucleoside triphosphate hydrolases"/>
    <property type="match status" value="1"/>
</dbReference>
<comment type="function">
    <text evidence="5 8">Required for both de novo synthesis of the corrin ring for the assimilation of exogenous corrinoids. Participates in the adenosylation of a variety of incomplete and complete corrinoids.</text>
</comment>
<comment type="subcellular location">
    <subcellularLocation>
        <location evidence="8">Cytoplasm</location>
    </subcellularLocation>
</comment>
<evidence type="ECO:0000256" key="1">
    <source>
        <dbReference type="ARBA" id="ARBA00005121"/>
    </source>
</evidence>
<keyword evidence="8" id="KW-0169">Cobalamin biosynthesis</keyword>
<dbReference type="CDD" id="cd00561">
    <property type="entry name" value="CobA_ACA"/>
    <property type="match status" value="1"/>
</dbReference>
<dbReference type="AlphaFoldDB" id="A0A9X2J916"/>
<dbReference type="Pfam" id="PF02572">
    <property type="entry name" value="CobA_CobO_BtuR"/>
    <property type="match status" value="1"/>
</dbReference>
<dbReference type="RefSeq" id="WP_252471591.1">
    <property type="nucleotide sequence ID" value="NZ_JALBWM010000109.1"/>
</dbReference>
<evidence type="ECO:0000256" key="4">
    <source>
        <dbReference type="ARBA" id="ARBA00023244"/>
    </source>
</evidence>
<dbReference type="NCBIfam" id="TIGR00708">
    <property type="entry name" value="cobA"/>
    <property type="match status" value="1"/>
</dbReference>
<comment type="caution">
    <text evidence="10">The sequence shown here is derived from an EMBL/GenBank/DDBJ whole genome shotgun (WGS) entry which is preliminary data.</text>
</comment>
<name>A0A9X2J916_9GAMM</name>
<keyword evidence="8 10" id="KW-0808">Transferase</keyword>
<dbReference type="PIRSF" id="PIRSF015617">
    <property type="entry name" value="Adensltrnsf_CobA"/>
    <property type="match status" value="1"/>
</dbReference>
<evidence type="ECO:0000313" key="11">
    <source>
        <dbReference type="Proteomes" id="UP001139028"/>
    </source>
</evidence>
<dbReference type="GO" id="GO:0009236">
    <property type="term" value="P:cobalamin biosynthetic process"/>
    <property type="evidence" value="ECO:0007669"/>
    <property type="project" value="UniProtKB-UniRule"/>
</dbReference>
<protein>
    <recommendedName>
        <fullName evidence="3 8">Corrinoid adenosyltransferase</fullName>
        <ecNumber evidence="3 8">2.5.1.17</ecNumber>
    </recommendedName>
    <alternativeName>
        <fullName evidence="8">Cob(II)alamin adenosyltransferase</fullName>
    </alternativeName>
    <alternativeName>
        <fullName evidence="8">Cob(II)yrinic acid a,c-diamide adenosyltransferase</fullName>
    </alternativeName>
</protein>
<accession>A0A9X2J916</accession>
<organism evidence="10 11">
    <name type="scientific">Microbulbifer okhotskensis</name>
    <dbReference type="NCBI Taxonomy" id="2926617"/>
    <lineage>
        <taxon>Bacteria</taxon>
        <taxon>Pseudomonadati</taxon>
        <taxon>Pseudomonadota</taxon>
        <taxon>Gammaproteobacteria</taxon>
        <taxon>Cellvibrionales</taxon>
        <taxon>Microbulbiferaceae</taxon>
        <taxon>Microbulbifer</taxon>
    </lineage>
</organism>
<dbReference type="NCBIfam" id="NF004637">
    <property type="entry name" value="PRK05986.1"/>
    <property type="match status" value="1"/>
</dbReference>
<dbReference type="GO" id="GO:0005524">
    <property type="term" value="F:ATP binding"/>
    <property type="evidence" value="ECO:0007669"/>
    <property type="project" value="UniProtKB-UniRule"/>
</dbReference>
<dbReference type="GO" id="GO:0008817">
    <property type="term" value="F:corrinoid adenosyltransferase activity"/>
    <property type="evidence" value="ECO:0007669"/>
    <property type="project" value="UniProtKB-UniRule"/>
</dbReference>
<evidence type="ECO:0000256" key="3">
    <source>
        <dbReference type="ARBA" id="ARBA00012454"/>
    </source>
</evidence>
<sequence>MSEDQQKKNAKHKQAMQKHKEKVDANIAAADIQRGVAVLLTGNGKGKSSSAFGMVIRALGYGQKVGVVQFIKGAQLSGEELFLKNQCPEVTLYQMGTGFTWNTQDRSGDIAAAERTWAEAEKMLTDATYDLVVLDEMTYMLAYKYLDESKVLETLAQRPTEQSLVVTGRGGGNALQALVDTVSEVKDIKHAFKAGIKARKGVDY</sequence>
<comment type="catalytic activity">
    <reaction evidence="6 8">
        <text>2 cob(II)yrinate a,c diamide + reduced [electron-transfer flavoprotein] + 2 ATP = 2 adenosylcob(III)yrinate a,c-diamide + 2 triphosphate + oxidized [electron-transfer flavoprotein] + 3 H(+)</text>
        <dbReference type="Rhea" id="RHEA:11528"/>
        <dbReference type="Rhea" id="RHEA-COMP:10685"/>
        <dbReference type="Rhea" id="RHEA-COMP:10686"/>
        <dbReference type="ChEBI" id="CHEBI:15378"/>
        <dbReference type="ChEBI" id="CHEBI:18036"/>
        <dbReference type="ChEBI" id="CHEBI:30616"/>
        <dbReference type="ChEBI" id="CHEBI:57692"/>
        <dbReference type="ChEBI" id="CHEBI:58307"/>
        <dbReference type="ChEBI" id="CHEBI:58503"/>
        <dbReference type="ChEBI" id="CHEBI:58537"/>
        <dbReference type="EC" id="2.5.1.17"/>
    </reaction>
</comment>
<dbReference type="EMBL" id="JALBWM010000109">
    <property type="protein sequence ID" value="MCO1336151.1"/>
    <property type="molecule type" value="Genomic_DNA"/>
</dbReference>